<evidence type="ECO:0000313" key="2">
    <source>
        <dbReference type="EMBL" id="SVD26275.1"/>
    </source>
</evidence>
<keyword evidence="1" id="KW-0472">Membrane</keyword>
<organism evidence="2">
    <name type="scientific">marine metagenome</name>
    <dbReference type="NCBI Taxonomy" id="408172"/>
    <lineage>
        <taxon>unclassified sequences</taxon>
        <taxon>metagenomes</taxon>
        <taxon>ecological metagenomes</taxon>
    </lineage>
</organism>
<accession>A0A382TX48</accession>
<proteinExistence type="predicted"/>
<keyword evidence="1" id="KW-1133">Transmembrane helix</keyword>
<dbReference type="EMBL" id="UINC01139620">
    <property type="protein sequence ID" value="SVD26275.1"/>
    <property type="molecule type" value="Genomic_DNA"/>
</dbReference>
<keyword evidence="1" id="KW-0812">Transmembrane</keyword>
<protein>
    <submittedName>
        <fullName evidence="2">Uncharacterized protein</fullName>
    </submittedName>
</protein>
<dbReference type="AlphaFoldDB" id="A0A382TX48"/>
<sequence length="51" mass="5764">MKEKLVSITIGLFIFLVVGGMLYMAIKNPYQYPGYDVTTPPHYSGKQPIGW</sequence>
<name>A0A382TX48_9ZZZZ</name>
<evidence type="ECO:0000256" key="1">
    <source>
        <dbReference type="SAM" id="Phobius"/>
    </source>
</evidence>
<gene>
    <name evidence="2" type="ORF">METZ01_LOCUS379129</name>
</gene>
<feature type="transmembrane region" description="Helical" evidence="1">
    <location>
        <begin position="6"/>
        <end position="26"/>
    </location>
</feature>
<reference evidence="2" key="1">
    <citation type="submission" date="2018-05" db="EMBL/GenBank/DDBJ databases">
        <authorList>
            <person name="Lanie J.A."/>
            <person name="Ng W.-L."/>
            <person name="Kazmierczak K.M."/>
            <person name="Andrzejewski T.M."/>
            <person name="Davidsen T.M."/>
            <person name="Wayne K.J."/>
            <person name="Tettelin H."/>
            <person name="Glass J.I."/>
            <person name="Rusch D."/>
            <person name="Podicherti R."/>
            <person name="Tsui H.-C.T."/>
            <person name="Winkler M.E."/>
        </authorList>
    </citation>
    <scope>NUCLEOTIDE SEQUENCE</scope>
</reference>